<gene>
    <name evidence="1" type="ORF">CEXT_521841</name>
</gene>
<name>A0AAV4Y0Y8_CAEEX</name>
<comment type="caution">
    <text evidence="1">The sequence shown here is derived from an EMBL/GenBank/DDBJ whole genome shotgun (WGS) entry which is preliminary data.</text>
</comment>
<proteinExistence type="predicted"/>
<dbReference type="EMBL" id="BPLR01018465">
    <property type="protein sequence ID" value="GIY99828.1"/>
    <property type="molecule type" value="Genomic_DNA"/>
</dbReference>
<evidence type="ECO:0000313" key="1">
    <source>
        <dbReference type="EMBL" id="GIY99828.1"/>
    </source>
</evidence>
<dbReference type="Proteomes" id="UP001054945">
    <property type="component" value="Unassembled WGS sequence"/>
</dbReference>
<dbReference type="AlphaFoldDB" id="A0AAV4Y0Y8"/>
<keyword evidence="2" id="KW-1185">Reference proteome</keyword>
<sequence length="79" mass="8982">MFSRSFRQTPKQTTAKCRIFGVGISGEFLYEQSHFSAGNISLQLKAFDHNTATEAISVPVIYWQVSGMFLWKTFKDGKN</sequence>
<organism evidence="1 2">
    <name type="scientific">Caerostris extrusa</name>
    <name type="common">Bark spider</name>
    <name type="synonym">Caerostris bankana</name>
    <dbReference type="NCBI Taxonomy" id="172846"/>
    <lineage>
        <taxon>Eukaryota</taxon>
        <taxon>Metazoa</taxon>
        <taxon>Ecdysozoa</taxon>
        <taxon>Arthropoda</taxon>
        <taxon>Chelicerata</taxon>
        <taxon>Arachnida</taxon>
        <taxon>Araneae</taxon>
        <taxon>Araneomorphae</taxon>
        <taxon>Entelegynae</taxon>
        <taxon>Araneoidea</taxon>
        <taxon>Araneidae</taxon>
        <taxon>Caerostris</taxon>
    </lineage>
</organism>
<reference evidence="1 2" key="1">
    <citation type="submission" date="2021-06" db="EMBL/GenBank/DDBJ databases">
        <title>Caerostris extrusa draft genome.</title>
        <authorList>
            <person name="Kono N."/>
            <person name="Arakawa K."/>
        </authorList>
    </citation>
    <scope>NUCLEOTIDE SEQUENCE [LARGE SCALE GENOMIC DNA]</scope>
</reference>
<protein>
    <submittedName>
        <fullName evidence="1">Uncharacterized protein</fullName>
    </submittedName>
</protein>
<accession>A0AAV4Y0Y8</accession>
<evidence type="ECO:0000313" key="2">
    <source>
        <dbReference type="Proteomes" id="UP001054945"/>
    </source>
</evidence>